<dbReference type="Pfam" id="PF02900">
    <property type="entry name" value="LigB"/>
    <property type="match status" value="1"/>
</dbReference>
<gene>
    <name evidence="2" type="primary">amnB</name>
</gene>
<dbReference type="SUPFAM" id="SSF53213">
    <property type="entry name" value="LigB-like"/>
    <property type="match status" value="1"/>
</dbReference>
<dbReference type="AlphaFoldDB" id="A0A075GFE6"/>
<dbReference type="GO" id="GO:0008198">
    <property type="term" value="F:ferrous iron binding"/>
    <property type="evidence" value="ECO:0007669"/>
    <property type="project" value="InterPro"/>
</dbReference>
<organism evidence="2">
    <name type="scientific">uncultured marine group II/III euryarchaeote KM3_15_B02</name>
    <dbReference type="NCBI Taxonomy" id="1457910"/>
    <lineage>
        <taxon>Archaea</taxon>
        <taxon>Methanobacteriati</taxon>
        <taxon>Methanobacteriota</taxon>
        <taxon>environmental samples</taxon>
    </lineage>
</organism>
<accession>A0A075GFE6</accession>
<proteinExistence type="predicted"/>
<evidence type="ECO:0000313" key="2">
    <source>
        <dbReference type="EMBL" id="AIF02786.1"/>
    </source>
</evidence>
<feature type="domain" description="Extradiol ring-cleavage dioxygenase class III enzyme subunit B" evidence="1">
    <location>
        <begin position="10"/>
        <end position="264"/>
    </location>
</feature>
<protein>
    <submittedName>
        <fullName evidence="2">Catalytic LigB subunit of aromatic ring-opening dioxygenase family protein 1 (AmnB)</fullName>
    </submittedName>
</protein>
<evidence type="ECO:0000259" key="1">
    <source>
        <dbReference type="Pfam" id="PF02900"/>
    </source>
</evidence>
<dbReference type="InterPro" id="IPR004183">
    <property type="entry name" value="Xdiol_dOase_suB"/>
</dbReference>
<keyword evidence="2" id="KW-0223">Dioxygenase</keyword>
<dbReference type="Gene3D" id="3.40.830.10">
    <property type="entry name" value="LigB-like"/>
    <property type="match status" value="1"/>
</dbReference>
<sequence length="295" mass="33229">MAKGEIVMGALAPHPPHLVYAENPPQNEPVSEGGWEELRWGYERLRKSLARKEFDVIIVHTPHWQTYVGTHFLGVPQFKSLSVDPIFPNLFRYSYDLSVDVELSRSIHDAAAKAGLHVMMMENPDFRIDYGTITSCHLVRPEWDIPIVCISSNRSRNYFSIEVMQANMLKLGKATRTAVEASGKRALLLSSNSLSHRHFTEEPEVPEDMSQEHITNHNQYLWDMKMIELMRAGKTRELVDIMPDFTEQTVAETDAGSLTWLMAALDFPTYGGEVHAYGTVIGTGNAIIGWDPASA</sequence>
<keyword evidence="2" id="KW-0560">Oxidoreductase</keyword>
<dbReference type="GO" id="GO:0016702">
    <property type="term" value="F:oxidoreductase activity, acting on single donors with incorporation of molecular oxygen, incorporation of two atoms of oxygen"/>
    <property type="evidence" value="ECO:0007669"/>
    <property type="project" value="UniProtKB-ARBA"/>
</dbReference>
<dbReference type="EMBL" id="KF900661">
    <property type="protein sequence ID" value="AIF02786.1"/>
    <property type="molecule type" value="Genomic_DNA"/>
</dbReference>
<reference evidence="2" key="1">
    <citation type="journal article" date="2014" name="Genome Biol. Evol.">
        <title>Pangenome evidence for extensive interdomain horizontal transfer affecting lineage core and shell genes in uncultured planktonic thaumarchaeota and euryarchaeota.</title>
        <authorList>
            <person name="Deschamps P."/>
            <person name="Zivanovic Y."/>
            <person name="Moreira D."/>
            <person name="Rodriguez-Valera F."/>
            <person name="Lopez-Garcia P."/>
        </authorList>
    </citation>
    <scope>NUCLEOTIDE SEQUENCE</scope>
</reference>
<name>A0A075GFE6_9EURY</name>